<keyword evidence="6 8" id="KW-1133">Transmembrane helix</keyword>
<evidence type="ECO:0000256" key="3">
    <source>
        <dbReference type="ARBA" id="ARBA00022448"/>
    </source>
</evidence>
<dbReference type="InterPro" id="IPR002781">
    <property type="entry name" value="TM_pro_TauE-like"/>
</dbReference>
<evidence type="ECO:0000256" key="4">
    <source>
        <dbReference type="ARBA" id="ARBA00022475"/>
    </source>
</evidence>
<feature type="transmembrane region" description="Helical" evidence="8">
    <location>
        <begin position="48"/>
        <end position="74"/>
    </location>
</feature>
<feature type="transmembrane region" description="Helical" evidence="8">
    <location>
        <begin position="206"/>
        <end position="224"/>
    </location>
</feature>
<keyword evidence="7 8" id="KW-0472">Membrane</keyword>
<dbReference type="GO" id="GO:0005886">
    <property type="term" value="C:plasma membrane"/>
    <property type="evidence" value="ECO:0007669"/>
    <property type="project" value="UniProtKB-SubCell"/>
</dbReference>
<keyword evidence="10" id="KW-1185">Reference proteome</keyword>
<organism evidence="9 10">
    <name type="scientific">Elioraea tepida</name>
    <dbReference type="NCBI Taxonomy" id="2843330"/>
    <lineage>
        <taxon>Bacteria</taxon>
        <taxon>Pseudomonadati</taxon>
        <taxon>Pseudomonadota</taxon>
        <taxon>Alphaproteobacteria</taxon>
        <taxon>Acetobacterales</taxon>
        <taxon>Elioraeaceae</taxon>
        <taxon>Elioraea</taxon>
    </lineage>
</organism>
<comment type="subcellular location">
    <subcellularLocation>
        <location evidence="1 8">Cell membrane</location>
        <topology evidence="1 8">Multi-pass membrane protein</topology>
    </subcellularLocation>
</comment>
<evidence type="ECO:0000256" key="8">
    <source>
        <dbReference type="RuleBase" id="RU363041"/>
    </source>
</evidence>
<evidence type="ECO:0000256" key="6">
    <source>
        <dbReference type="ARBA" id="ARBA00022989"/>
    </source>
</evidence>
<dbReference type="KEGG" id="elio:KO353_03940"/>
<feature type="transmembrane region" description="Helical" evidence="8">
    <location>
        <begin position="81"/>
        <end position="101"/>
    </location>
</feature>
<keyword evidence="5 8" id="KW-0812">Transmembrane</keyword>
<feature type="transmembrane region" description="Helical" evidence="8">
    <location>
        <begin position="107"/>
        <end position="127"/>
    </location>
</feature>
<dbReference type="RefSeq" id="WP_218286452.1">
    <property type="nucleotide sequence ID" value="NZ_CP076448.1"/>
</dbReference>
<feature type="transmembrane region" description="Helical" evidence="8">
    <location>
        <begin position="177"/>
        <end position="199"/>
    </location>
</feature>
<evidence type="ECO:0000256" key="1">
    <source>
        <dbReference type="ARBA" id="ARBA00004651"/>
    </source>
</evidence>
<dbReference type="PANTHER" id="PTHR30269">
    <property type="entry name" value="TRANSMEMBRANE PROTEIN YFCA"/>
    <property type="match status" value="1"/>
</dbReference>
<sequence length="250" mass="25628">MSGLGAAVAAAFEWRLAVAAVATAIAGVMRGFAGFGTALTLAPVYSVLWGPAVGVPTMLLMEALIGSQLLVGAWRHVNRRVALPMAGAACLAVPFGAWVLVVADPAVLTRAMGVLVILFAAVLASGWRYRGSRPLSLTLAVGATAGLMKGSTGMSGPPVILYMLAGSEEAREHRANLILFFAVLGLVALLPPLVTGLFTMTVLVKVALLVPVLLVFVRLGAALFGRVGQASFRAVAYAILVAVGLVALIA</sequence>
<evidence type="ECO:0000256" key="2">
    <source>
        <dbReference type="ARBA" id="ARBA00009142"/>
    </source>
</evidence>
<name>A0A975U2U3_9PROT</name>
<accession>A0A975U2U3</accession>
<feature type="transmembrane region" description="Helical" evidence="8">
    <location>
        <begin position="230"/>
        <end position="249"/>
    </location>
</feature>
<dbReference type="InterPro" id="IPR052017">
    <property type="entry name" value="TSUP"/>
</dbReference>
<comment type="similarity">
    <text evidence="2 8">Belongs to the 4-toluene sulfonate uptake permease (TSUP) (TC 2.A.102) family.</text>
</comment>
<dbReference type="Proteomes" id="UP000694001">
    <property type="component" value="Chromosome"/>
</dbReference>
<dbReference type="EMBL" id="CP076448">
    <property type="protein sequence ID" value="QXM25396.1"/>
    <property type="molecule type" value="Genomic_DNA"/>
</dbReference>
<dbReference type="AlphaFoldDB" id="A0A975U2U3"/>
<keyword evidence="4 8" id="KW-1003">Cell membrane</keyword>
<protein>
    <recommendedName>
        <fullName evidence="8">Probable membrane transporter protein</fullName>
    </recommendedName>
</protein>
<dbReference type="PANTHER" id="PTHR30269:SF37">
    <property type="entry name" value="MEMBRANE TRANSPORTER PROTEIN"/>
    <property type="match status" value="1"/>
</dbReference>
<dbReference type="Pfam" id="PF01925">
    <property type="entry name" value="TauE"/>
    <property type="match status" value="1"/>
</dbReference>
<evidence type="ECO:0000313" key="10">
    <source>
        <dbReference type="Proteomes" id="UP000694001"/>
    </source>
</evidence>
<evidence type="ECO:0000256" key="5">
    <source>
        <dbReference type="ARBA" id="ARBA00022692"/>
    </source>
</evidence>
<gene>
    <name evidence="9" type="ORF">KO353_03940</name>
</gene>
<keyword evidence="3" id="KW-0813">Transport</keyword>
<reference evidence="9" key="1">
    <citation type="submission" date="2021-06" db="EMBL/GenBank/DDBJ databases">
        <title>Elioraea tepida, sp. nov., a moderately thermophilic aerobic anoxygenic phototrophic bacterium isolated from an alkaline siliceous hot spring mat community in Yellowstone National Park, WY, USA.</title>
        <authorList>
            <person name="Saini M.K."/>
            <person name="Yoshida S."/>
            <person name="Sebastian A."/>
            <person name="Hirose S."/>
            <person name="Hara E."/>
            <person name="Tamaki H."/>
            <person name="Soulier N.T."/>
            <person name="Albert I."/>
            <person name="Hanada S."/>
            <person name="Bryant D.A."/>
            <person name="Tank M."/>
        </authorList>
    </citation>
    <scope>NUCLEOTIDE SEQUENCE</scope>
    <source>
        <strain evidence="9">MS-P2</strain>
    </source>
</reference>
<evidence type="ECO:0000256" key="7">
    <source>
        <dbReference type="ARBA" id="ARBA00023136"/>
    </source>
</evidence>
<proteinExistence type="inferred from homology"/>
<evidence type="ECO:0000313" key="9">
    <source>
        <dbReference type="EMBL" id="QXM25396.1"/>
    </source>
</evidence>